<dbReference type="SUPFAM" id="SSF48498">
    <property type="entry name" value="Tetracyclin repressor-like, C-terminal domain"/>
    <property type="match status" value="1"/>
</dbReference>
<evidence type="ECO:0000256" key="3">
    <source>
        <dbReference type="ARBA" id="ARBA00023163"/>
    </source>
</evidence>
<evidence type="ECO:0000256" key="5">
    <source>
        <dbReference type="SAM" id="MobiDB-lite"/>
    </source>
</evidence>
<name>A0A1M5U509_9BRAD</name>
<dbReference type="InterPro" id="IPR009057">
    <property type="entry name" value="Homeodomain-like_sf"/>
</dbReference>
<feature type="region of interest" description="Disordered" evidence="5">
    <location>
        <begin position="1"/>
        <end position="20"/>
    </location>
</feature>
<dbReference type="PRINTS" id="PR00455">
    <property type="entry name" value="HTHTETR"/>
</dbReference>
<accession>A0A1M5U509</accession>
<dbReference type="RefSeq" id="WP_197689208.1">
    <property type="nucleotide sequence ID" value="NZ_LT670817.1"/>
</dbReference>
<evidence type="ECO:0000313" key="8">
    <source>
        <dbReference type="Proteomes" id="UP000189796"/>
    </source>
</evidence>
<feature type="DNA-binding region" description="H-T-H motif" evidence="4">
    <location>
        <begin position="46"/>
        <end position="65"/>
    </location>
</feature>
<evidence type="ECO:0000256" key="4">
    <source>
        <dbReference type="PROSITE-ProRule" id="PRU00335"/>
    </source>
</evidence>
<evidence type="ECO:0000259" key="6">
    <source>
        <dbReference type="PROSITE" id="PS50977"/>
    </source>
</evidence>
<sequence>MTPKIITGKKGEGGKRGRGRPAAFDRAVALQAAMKLFWERGYEGTSFDELIAAMGVSASSFYNSFGSKEALYCEATRSYLEWSGQWFFAILNDPSIDTKTAFARLFEATAEEFTRGDHPLGCMISLAGTHCPPGMSNIRDMMAEHRAFSESAMAARIRKGVANGEVPEDADCDMLAAYCSAVARGLAVQARDGASREKLAQIGRLAMSAWPAGKSGRSRLSGNAFSDGA</sequence>
<dbReference type="PROSITE" id="PS50977">
    <property type="entry name" value="HTH_TETR_2"/>
    <property type="match status" value="1"/>
</dbReference>
<proteinExistence type="predicted"/>
<dbReference type="PANTHER" id="PTHR47506">
    <property type="entry name" value="TRANSCRIPTIONAL REGULATORY PROTEIN"/>
    <property type="match status" value="1"/>
</dbReference>
<keyword evidence="3" id="KW-0804">Transcription</keyword>
<evidence type="ECO:0000256" key="2">
    <source>
        <dbReference type="ARBA" id="ARBA00023125"/>
    </source>
</evidence>
<dbReference type="Gene3D" id="1.10.357.10">
    <property type="entry name" value="Tetracycline Repressor, domain 2"/>
    <property type="match status" value="1"/>
</dbReference>
<keyword evidence="2 4" id="KW-0238">DNA-binding</keyword>
<gene>
    <name evidence="7" type="ORF">SAMN05443248_5282</name>
</gene>
<feature type="domain" description="HTH tetR-type" evidence="6">
    <location>
        <begin position="23"/>
        <end position="83"/>
    </location>
</feature>
<protein>
    <submittedName>
        <fullName evidence="7">Transcriptional regulator, TetR family</fullName>
    </submittedName>
</protein>
<dbReference type="InterPro" id="IPR036271">
    <property type="entry name" value="Tet_transcr_reg_TetR-rel_C_sf"/>
</dbReference>
<dbReference type="EMBL" id="LT670817">
    <property type="protein sequence ID" value="SHH57946.1"/>
    <property type="molecule type" value="Genomic_DNA"/>
</dbReference>
<organism evidence="7 8">
    <name type="scientific">Bradyrhizobium erythrophlei</name>
    <dbReference type="NCBI Taxonomy" id="1437360"/>
    <lineage>
        <taxon>Bacteria</taxon>
        <taxon>Pseudomonadati</taxon>
        <taxon>Pseudomonadota</taxon>
        <taxon>Alphaproteobacteria</taxon>
        <taxon>Hyphomicrobiales</taxon>
        <taxon>Nitrobacteraceae</taxon>
        <taxon>Bradyrhizobium</taxon>
    </lineage>
</organism>
<dbReference type="PANTHER" id="PTHR47506:SF1">
    <property type="entry name" value="HTH-TYPE TRANSCRIPTIONAL REGULATOR YJDC"/>
    <property type="match status" value="1"/>
</dbReference>
<dbReference type="Pfam" id="PF16925">
    <property type="entry name" value="TetR_C_13"/>
    <property type="match status" value="1"/>
</dbReference>
<dbReference type="AlphaFoldDB" id="A0A1M5U509"/>
<keyword evidence="1" id="KW-0805">Transcription regulation</keyword>
<dbReference type="SUPFAM" id="SSF46689">
    <property type="entry name" value="Homeodomain-like"/>
    <property type="match status" value="1"/>
</dbReference>
<evidence type="ECO:0000313" key="7">
    <source>
        <dbReference type="EMBL" id="SHH57946.1"/>
    </source>
</evidence>
<dbReference type="InterPro" id="IPR001647">
    <property type="entry name" value="HTH_TetR"/>
</dbReference>
<evidence type="ECO:0000256" key="1">
    <source>
        <dbReference type="ARBA" id="ARBA00023015"/>
    </source>
</evidence>
<dbReference type="InterPro" id="IPR011075">
    <property type="entry name" value="TetR_C"/>
</dbReference>
<dbReference type="Pfam" id="PF00440">
    <property type="entry name" value="TetR_N"/>
    <property type="match status" value="1"/>
</dbReference>
<dbReference type="Gene3D" id="1.10.10.60">
    <property type="entry name" value="Homeodomain-like"/>
    <property type="match status" value="1"/>
</dbReference>
<reference evidence="7 8" key="1">
    <citation type="submission" date="2016-11" db="EMBL/GenBank/DDBJ databases">
        <authorList>
            <person name="Jaros S."/>
            <person name="Januszkiewicz K."/>
            <person name="Wedrychowicz H."/>
        </authorList>
    </citation>
    <scope>NUCLEOTIDE SEQUENCE [LARGE SCALE GENOMIC DNA]</scope>
    <source>
        <strain evidence="7 8">GAS138</strain>
    </source>
</reference>
<dbReference type="Proteomes" id="UP000189796">
    <property type="component" value="Chromosome I"/>
</dbReference>
<dbReference type="GO" id="GO:0003677">
    <property type="term" value="F:DNA binding"/>
    <property type="evidence" value="ECO:0007669"/>
    <property type="project" value="UniProtKB-UniRule"/>
</dbReference>